<reference evidence="1" key="1">
    <citation type="submission" date="2014-05" db="EMBL/GenBank/DDBJ databases">
        <authorList>
            <person name="Chronopoulou M."/>
        </authorList>
    </citation>
    <scope>NUCLEOTIDE SEQUENCE</scope>
    <source>
        <tissue evidence="1">Whole organism</tissue>
    </source>
</reference>
<dbReference type="EMBL" id="HACA01009924">
    <property type="protein sequence ID" value="CDW27285.1"/>
    <property type="molecule type" value="Transcribed_RNA"/>
</dbReference>
<feature type="non-terminal residue" evidence="1">
    <location>
        <position position="1"/>
    </location>
</feature>
<dbReference type="AlphaFoldDB" id="A0A0K2TN77"/>
<proteinExistence type="predicted"/>
<accession>A0A0K2TN77</accession>
<name>A0A0K2TN77_LEPSM</name>
<evidence type="ECO:0000313" key="1">
    <source>
        <dbReference type="EMBL" id="CDW27285.1"/>
    </source>
</evidence>
<sequence length="43" mass="5027">CNITRILIKGHSNDADKTNISIQLLRKRQTLNVSCRYTSRFTF</sequence>
<protein>
    <submittedName>
        <fullName evidence="1">Uncharacterized protein</fullName>
    </submittedName>
</protein>
<organism evidence="1">
    <name type="scientific">Lepeophtheirus salmonis</name>
    <name type="common">Salmon louse</name>
    <name type="synonym">Caligus salmonis</name>
    <dbReference type="NCBI Taxonomy" id="72036"/>
    <lineage>
        <taxon>Eukaryota</taxon>
        <taxon>Metazoa</taxon>
        <taxon>Ecdysozoa</taxon>
        <taxon>Arthropoda</taxon>
        <taxon>Crustacea</taxon>
        <taxon>Multicrustacea</taxon>
        <taxon>Hexanauplia</taxon>
        <taxon>Copepoda</taxon>
        <taxon>Siphonostomatoida</taxon>
        <taxon>Caligidae</taxon>
        <taxon>Lepeophtheirus</taxon>
    </lineage>
</organism>